<sequence length="139" mass="15349">MDGNIIELDSKREALLKAAREAAQEEESQHEEPPMSMCWLNGTFINHAALLEIIAEAKNSEALPARIQIGWRVVVMLDSDPEDEQAVREVKTVEGIAIGVHSGVTHDFDVAIPVADNAIYVIARVPDNCVFPMMRNADK</sequence>
<name>S5WK81_9CAUD</name>
<reference evidence="1 2" key="1">
    <citation type="journal article" date="2014" name="Genome Announc.">
        <title>Complete Genome Sequence of the Novel Giant Pseudomonas Phage PaBG.</title>
        <authorList>
            <person name="Sykilinda N.N."/>
            <person name="Bondar A.A."/>
            <person name="Gorshkova A.S."/>
            <person name="Kurochkina L.P."/>
            <person name="Kulikov E.E."/>
            <person name="Shneider M.M."/>
            <person name="Kadykov V.A."/>
            <person name="Solovjeva N.V."/>
            <person name="Kabilov M.R."/>
            <person name="Mesyanzhinov V.V."/>
            <person name="Vlassov V.V."/>
            <person name="Drukker V.V."/>
            <person name="Miroshnikov K.A."/>
        </authorList>
    </citation>
    <scope>NUCLEOTIDE SEQUENCE [LARGE SCALE GENOMIC DNA]</scope>
</reference>
<dbReference type="Proteomes" id="UP000015545">
    <property type="component" value="Segment"/>
</dbReference>
<accession>S5WK81</accession>
<evidence type="ECO:0000313" key="2">
    <source>
        <dbReference type="Proteomes" id="UP000015545"/>
    </source>
</evidence>
<dbReference type="KEGG" id="vg:16574733"/>
<dbReference type="RefSeq" id="YP_008433378.1">
    <property type="nucleotide sequence ID" value="NC_022096.1"/>
</dbReference>
<keyword evidence="2" id="KW-1185">Reference proteome</keyword>
<dbReference type="GeneID" id="16574733"/>
<dbReference type="EMBL" id="KF147891">
    <property type="protein sequence ID" value="AGS81931.1"/>
    <property type="molecule type" value="Genomic_DNA"/>
</dbReference>
<protein>
    <submittedName>
        <fullName evidence="1">Uncharacterized protein</fullName>
    </submittedName>
</protein>
<proteinExistence type="predicted"/>
<gene>
    <name evidence="1" type="ORF">PaBG_00047</name>
</gene>
<organism evidence="1 2">
    <name type="scientific">Pseudomonas phage PaBG</name>
    <dbReference type="NCBI Taxonomy" id="1335230"/>
    <lineage>
        <taxon>Viruses</taxon>
        <taxon>Duplodnaviria</taxon>
        <taxon>Heunggongvirae</taxon>
        <taxon>Uroviricota</taxon>
        <taxon>Caudoviricetes</taxon>
        <taxon>Baikalvirus</taxon>
        <taxon>Baikalvirus PaBG</taxon>
    </lineage>
</organism>
<evidence type="ECO:0000313" key="1">
    <source>
        <dbReference type="EMBL" id="AGS81931.1"/>
    </source>
</evidence>